<evidence type="ECO:0000259" key="6">
    <source>
        <dbReference type="PROSITE" id="PS51158"/>
    </source>
</evidence>
<evidence type="ECO:0000313" key="8">
    <source>
        <dbReference type="Proteomes" id="UP000054564"/>
    </source>
</evidence>
<evidence type="ECO:0000256" key="1">
    <source>
        <dbReference type="ARBA" id="ARBA00022527"/>
    </source>
</evidence>
<evidence type="ECO:0000256" key="5">
    <source>
        <dbReference type="ARBA" id="ARBA00022840"/>
    </source>
</evidence>
<comment type="caution">
    <text evidence="7">The sequence shown here is derived from an EMBL/GenBank/DDBJ whole genome shotgun (WGS) entry which is preliminary data.</text>
</comment>
<dbReference type="InterPro" id="IPR051852">
    <property type="entry name" value="Alpha-type_PK"/>
</dbReference>
<keyword evidence="3" id="KW-0547">Nucleotide-binding</keyword>
<keyword evidence="2" id="KW-0808">Transferase</keyword>
<sequence length="137" mass="15260">MYTGFAHLLGRFRYAVEHCSNLIQSLEKKAKTIELVCYAVVAKGSMNSPEDVYFLEAFLTGAYVCYSSNFNFAVTQNQPGMDNQLFQIMNALTHWSCNQSKGKLLVSDLQGVSPILTDPQIIDMDPHSWSDGNPSQA</sequence>
<dbReference type="InterPro" id="IPR004166">
    <property type="entry name" value="a-kinase_dom"/>
</dbReference>
<dbReference type="GO" id="GO:1903013">
    <property type="term" value="P:response to differentiation-inducing factor 1"/>
    <property type="evidence" value="ECO:0007669"/>
    <property type="project" value="TreeGrafter"/>
</dbReference>
<dbReference type="STRING" id="1165861.A0A0L0VIE2"/>
<dbReference type="GO" id="GO:0005524">
    <property type="term" value="F:ATP binding"/>
    <property type="evidence" value="ECO:0007669"/>
    <property type="project" value="UniProtKB-KW"/>
</dbReference>
<proteinExistence type="predicted"/>
<dbReference type="GO" id="GO:0031037">
    <property type="term" value="P:myosin II filament disassembly"/>
    <property type="evidence" value="ECO:0007669"/>
    <property type="project" value="TreeGrafter"/>
</dbReference>
<dbReference type="EMBL" id="AJIL01000053">
    <property type="protein sequence ID" value="KNE98769.1"/>
    <property type="molecule type" value="Genomic_DNA"/>
</dbReference>
<evidence type="ECO:0000313" key="7">
    <source>
        <dbReference type="EMBL" id="KNE98769.1"/>
    </source>
</evidence>
<accession>A0A0L0VIE2</accession>
<dbReference type="GO" id="GO:0004674">
    <property type="term" value="F:protein serine/threonine kinase activity"/>
    <property type="evidence" value="ECO:0007669"/>
    <property type="project" value="UniProtKB-KW"/>
</dbReference>
<keyword evidence="1" id="KW-0723">Serine/threonine-protein kinase</keyword>
<dbReference type="Proteomes" id="UP000054564">
    <property type="component" value="Unassembled WGS sequence"/>
</dbReference>
<dbReference type="CDD" id="cd04515">
    <property type="entry name" value="Alpha_kinase"/>
    <property type="match status" value="1"/>
</dbReference>
<reference evidence="8" key="1">
    <citation type="submission" date="2014-03" db="EMBL/GenBank/DDBJ databases">
        <title>The Genome Sequence of Puccinia striiformis f. sp. tritici PST-78.</title>
        <authorList>
            <consortium name="The Broad Institute Genome Sequencing Platform"/>
            <person name="Cuomo C."/>
            <person name="Hulbert S."/>
            <person name="Chen X."/>
            <person name="Walker B."/>
            <person name="Young S.K."/>
            <person name="Zeng Q."/>
            <person name="Gargeya S."/>
            <person name="Fitzgerald M."/>
            <person name="Haas B."/>
            <person name="Abouelleil A."/>
            <person name="Alvarado L."/>
            <person name="Arachchi H.M."/>
            <person name="Berlin A.M."/>
            <person name="Chapman S.B."/>
            <person name="Goldberg J."/>
            <person name="Griggs A."/>
            <person name="Gujja S."/>
            <person name="Hansen M."/>
            <person name="Howarth C."/>
            <person name="Imamovic A."/>
            <person name="Larimer J."/>
            <person name="McCowan C."/>
            <person name="Montmayeur A."/>
            <person name="Murphy C."/>
            <person name="Neiman D."/>
            <person name="Pearson M."/>
            <person name="Priest M."/>
            <person name="Roberts A."/>
            <person name="Saif S."/>
            <person name="Shea T."/>
            <person name="Sisk P."/>
            <person name="Sykes S."/>
            <person name="Wortman J."/>
            <person name="Nusbaum C."/>
            <person name="Birren B."/>
        </authorList>
    </citation>
    <scope>NUCLEOTIDE SEQUENCE [LARGE SCALE GENOMIC DNA]</scope>
    <source>
        <strain evidence="8">race PST-78</strain>
    </source>
</reference>
<feature type="domain" description="Alpha-type protein kinase" evidence="6">
    <location>
        <begin position="1"/>
        <end position="137"/>
    </location>
</feature>
<gene>
    <name evidence="7" type="ORF">PSTG_07956</name>
</gene>
<dbReference type="InterPro" id="IPR011009">
    <property type="entry name" value="Kinase-like_dom_sf"/>
</dbReference>
<dbReference type="PROSITE" id="PS51158">
    <property type="entry name" value="ALPHA_KINASE"/>
    <property type="match status" value="1"/>
</dbReference>
<evidence type="ECO:0000256" key="3">
    <source>
        <dbReference type="ARBA" id="ARBA00022741"/>
    </source>
</evidence>
<organism evidence="7 8">
    <name type="scientific">Puccinia striiformis f. sp. tritici PST-78</name>
    <dbReference type="NCBI Taxonomy" id="1165861"/>
    <lineage>
        <taxon>Eukaryota</taxon>
        <taxon>Fungi</taxon>
        <taxon>Dikarya</taxon>
        <taxon>Basidiomycota</taxon>
        <taxon>Pucciniomycotina</taxon>
        <taxon>Pucciniomycetes</taxon>
        <taxon>Pucciniales</taxon>
        <taxon>Pucciniaceae</taxon>
        <taxon>Puccinia</taxon>
    </lineage>
</organism>
<name>A0A0L0VIE2_9BASI</name>
<dbReference type="Pfam" id="PF02816">
    <property type="entry name" value="Alpha_kinase"/>
    <property type="match status" value="1"/>
</dbReference>
<keyword evidence="4" id="KW-0418">Kinase</keyword>
<evidence type="ECO:0000256" key="4">
    <source>
        <dbReference type="ARBA" id="ARBA00022777"/>
    </source>
</evidence>
<keyword evidence="5" id="KW-0067">ATP-binding</keyword>
<dbReference type="AlphaFoldDB" id="A0A0L0VIE2"/>
<dbReference type="SUPFAM" id="SSF56112">
    <property type="entry name" value="Protein kinase-like (PK-like)"/>
    <property type="match status" value="1"/>
</dbReference>
<dbReference type="PANTHER" id="PTHR45992:SF2">
    <property type="entry name" value="EUKARYOTIC ELONGATION FACTOR 2 KINASE"/>
    <property type="match status" value="1"/>
</dbReference>
<keyword evidence="8" id="KW-1185">Reference proteome</keyword>
<dbReference type="Gene3D" id="3.20.200.10">
    <property type="entry name" value="MHCK/EF2 kinase"/>
    <property type="match status" value="1"/>
</dbReference>
<dbReference type="PANTHER" id="PTHR45992">
    <property type="entry name" value="EUKARYOTIC ELONGATION FACTOR 2 KINASE-RELATED"/>
    <property type="match status" value="1"/>
</dbReference>
<protein>
    <recommendedName>
        <fullName evidence="6">Alpha-type protein kinase domain-containing protein</fullName>
    </recommendedName>
</protein>
<evidence type="ECO:0000256" key="2">
    <source>
        <dbReference type="ARBA" id="ARBA00022679"/>
    </source>
</evidence>